<protein>
    <submittedName>
        <fullName evidence="1">Uncharacterized protein</fullName>
    </submittedName>
</protein>
<dbReference type="AlphaFoldDB" id="A0A9P6NN20"/>
<organism evidence="1 2">
    <name type="scientific">Cronartium quercuum f. sp. fusiforme G11</name>
    <dbReference type="NCBI Taxonomy" id="708437"/>
    <lineage>
        <taxon>Eukaryota</taxon>
        <taxon>Fungi</taxon>
        <taxon>Dikarya</taxon>
        <taxon>Basidiomycota</taxon>
        <taxon>Pucciniomycotina</taxon>
        <taxon>Pucciniomycetes</taxon>
        <taxon>Pucciniales</taxon>
        <taxon>Coleosporiaceae</taxon>
        <taxon>Cronartium</taxon>
    </lineage>
</organism>
<proteinExistence type="predicted"/>
<dbReference type="Proteomes" id="UP000886653">
    <property type="component" value="Unassembled WGS sequence"/>
</dbReference>
<sequence>MDGFILESRRLLLLNSLENSCRCIMWGSIAKRVRAVWDPIFRKDVGCGPCRMPSGVGGPPEYNFCVIRNRKFLSFLPIIYILAQIQYSAILNPLNSVIKALRSPSENKGTQPFSWVELRLISQRLSDPSRGFPSFYFIKYTFPNGSQARVGVASEIIATHHVFGIL</sequence>
<accession>A0A9P6NN20</accession>
<gene>
    <name evidence="1" type="ORF">CROQUDRAFT_88196</name>
</gene>
<dbReference type="EMBL" id="MU167221">
    <property type="protein sequence ID" value="KAG0150165.1"/>
    <property type="molecule type" value="Genomic_DNA"/>
</dbReference>
<evidence type="ECO:0000313" key="2">
    <source>
        <dbReference type="Proteomes" id="UP000886653"/>
    </source>
</evidence>
<reference evidence="1" key="1">
    <citation type="submission" date="2013-11" db="EMBL/GenBank/DDBJ databases">
        <title>Genome sequence of the fusiform rust pathogen reveals effectors for host alternation and coevolution with pine.</title>
        <authorList>
            <consortium name="DOE Joint Genome Institute"/>
            <person name="Smith K."/>
            <person name="Pendleton A."/>
            <person name="Kubisiak T."/>
            <person name="Anderson C."/>
            <person name="Salamov A."/>
            <person name="Aerts A."/>
            <person name="Riley R."/>
            <person name="Clum A."/>
            <person name="Lindquist E."/>
            <person name="Ence D."/>
            <person name="Campbell M."/>
            <person name="Kronenberg Z."/>
            <person name="Feau N."/>
            <person name="Dhillon B."/>
            <person name="Hamelin R."/>
            <person name="Burleigh J."/>
            <person name="Smith J."/>
            <person name="Yandell M."/>
            <person name="Nelson C."/>
            <person name="Grigoriev I."/>
            <person name="Davis J."/>
        </authorList>
    </citation>
    <scope>NUCLEOTIDE SEQUENCE</scope>
    <source>
        <strain evidence="1">G11</strain>
    </source>
</reference>
<evidence type="ECO:0000313" key="1">
    <source>
        <dbReference type="EMBL" id="KAG0150165.1"/>
    </source>
</evidence>
<comment type="caution">
    <text evidence="1">The sequence shown here is derived from an EMBL/GenBank/DDBJ whole genome shotgun (WGS) entry which is preliminary data.</text>
</comment>
<name>A0A9P6NN20_9BASI</name>
<keyword evidence="2" id="KW-1185">Reference proteome</keyword>